<dbReference type="EMBL" id="CP005957">
    <property type="protein sequence ID" value="AGL62199.1"/>
    <property type="molecule type" value="Genomic_DNA"/>
</dbReference>
<evidence type="ECO:0000256" key="1">
    <source>
        <dbReference type="SAM" id="Phobius"/>
    </source>
</evidence>
<organism evidence="2 3">
    <name type="scientific">Candidatus Saccharimonas aalborgensis</name>
    <dbReference type="NCBI Taxonomy" id="1332188"/>
    <lineage>
        <taxon>Bacteria</taxon>
        <taxon>Candidatus Saccharimonadota</taxon>
        <taxon>Candidatus Saccharimonadia</taxon>
        <taxon>Candidatus Saccharimonadales</taxon>
        <taxon>Candidatus Saccharimonadaceae</taxon>
        <taxon>Candidatus Saccharimonas</taxon>
    </lineage>
</organism>
<keyword evidence="3" id="KW-1185">Reference proteome</keyword>
<dbReference type="KEGG" id="saal:L336_0495"/>
<dbReference type="Proteomes" id="UP000013893">
    <property type="component" value="Chromosome"/>
</dbReference>
<name>R4PMQ5_9BACT</name>
<reference evidence="2 3" key="1">
    <citation type="journal article" date="2013" name="Nat. Biotechnol.">
        <title>Genome sequences of rare, uncultured bacteria obtained by differential coverage binning of multiple metagenomes.</title>
        <authorList>
            <person name="Albertsen M."/>
            <person name="Hugenholtz P."/>
            <person name="Skarshewski A."/>
            <person name="Nielsen K.L."/>
            <person name="Tyson G.W."/>
            <person name="Nielsen P.H."/>
        </authorList>
    </citation>
    <scope>NUCLEOTIDE SEQUENCE [LARGE SCALE GENOMIC DNA]</scope>
    <source>
        <strain evidence="2">TM71</strain>
    </source>
</reference>
<dbReference type="RefSeq" id="WP_015641649.1">
    <property type="nucleotide sequence ID" value="NC_021219.1"/>
</dbReference>
<dbReference type="AlphaFoldDB" id="R4PMQ5"/>
<proteinExistence type="predicted"/>
<keyword evidence="1" id="KW-1133">Transmembrane helix</keyword>
<dbReference type="STRING" id="1332188.L336_0495"/>
<dbReference type="HOGENOM" id="CLU_2116565_0_0_0"/>
<gene>
    <name evidence="2" type="ORF">L336_0495</name>
</gene>
<evidence type="ECO:0000313" key="2">
    <source>
        <dbReference type="EMBL" id="AGL62199.1"/>
    </source>
</evidence>
<evidence type="ECO:0000313" key="3">
    <source>
        <dbReference type="Proteomes" id="UP000013893"/>
    </source>
</evidence>
<feature type="transmembrane region" description="Helical" evidence="1">
    <location>
        <begin position="25"/>
        <end position="44"/>
    </location>
</feature>
<feature type="transmembrane region" description="Helical" evidence="1">
    <location>
        <begin position="64"/>
        <end position="83"/>
    </location>
</feature>
<accession>R4PMQ5</accession>
<feature type="transmembrane region" description="Helical" evidence="1">
    <location>
        <begin position="90"/>
        <end position="113"/>
    </location>
</feature>
<keyword evidence="1" id="KW-0812">Transmembrane</keyword>
<protein>
    <submittedName>
        <fullName evidence="2">Uncharacterized protein</fullName>
    </submittedName>
</protein>
<sequence length="114" mass="12946">MENGKIFQEEWGVGRNNNSNRLKPALLKFGYVPVVLLSIVMIVAELKVGRIESDEKTLHAWFQSILLTSIVFGIAMIYFALMAKHVTKRVLYIFCLLVCMGIGLLSYVNAWFFG</sequence>
<keyword evidence="1" id="KW-0472">Membrane</keyword>